<sequence>MESFIRDLDKEATEHQKLDTKNYQSNLDKSARSTLSGDTTNDKAQTGMTGPSWTGGFGQGENKCHAGGPDHHPDEVDCDRCRKH</sequence>
<evidence type="ECO:0000313" key="5">
    <source>
        <dbReference type="EMBL" id="CAF3981363.1"/>
    </source>
</evidence>
<feature type="compositionally biased region" description="Basic and acidic residues" evidence="1">
    <location>
        <begin position="62"/>
        <end position="84"/>
    </location>
</feature>
<dbReference type="Proteomes" id="UP000663889">
    <property type="component" value="Unassembled WGS sequence"/>
</dbReference>
<dbReference type="EMBL" id="CAJNOU010001124">
    <property type="protein sequence ID" value="CAF1155396.1"/>
    <property type="molecule type" value="Genomic_DNA"/>
</dbReference>
<evidence type="ECO:0000256" key="1">
    <source>
        <dbReference type="SAM" id="MobiDB-lite"/>
    </source>
</evidence>
<protein>
    <submittedName>
        <fullName evidence="3">Uncharacterized protein</fullName>
    </submittedName>
</protein>
<dbReference type="Proteomes" id="UP000663823">
    <property type="component" value="Unassembled WGS sequence"/>
</dbReference>
<dbReference type="AlphaFoldDB" id="A0A814T3C2"/>
<dbReference type="EMBL" id="CAJOAX010006457">
    <property type="protein sequence ID" value="CAF3981363.1"/>
    <property type="molecule type" value="Genomic_DNA"/>
</dbReference>
<dbReference type="EMBL" id="CAJOBE010005083">
    <property type="protein sequence ID" value="CAF3959943.1"/>
    <property type="molecule type" value="Genomic_DNA"/>
</dbReference>
<evidence type="ECO:0000313" key="4">
    <source>
        <dbReference type="EMBL" id="CAF3959943.1"/>
    </source>
</evidence>
<organism evidence="3 7">
    <name type="scientific">Rotaria sordida</name>
    <dbReference type="NCBI Taxonomy" id="392033"/>
    <lineage>
        <taxon>Eukaryota</taxon>
        <taxon>Metazoa</taxon>
        <taxon>Spiralia</taxon>
        <taxon>Gnathifera</taxon>
        <taxon>Rotifera</taxon>
        <taxon>Eurotatoria</taxon>
        <taxon>Bdelloidea</taxon>
        <taxon>Philodinida</taxon>
        <taxon>Philodinidae</taxon>
        <taxon>Rotaria</taxon>
    </lineage>
</organism>
<proteinExistence type="predicted"/>
<gene>
    <name evidence="4" type="ORF">FNK824_LOCUS23720</name>
    <name evidence="6" type="ORF">JBS370_LOCUS41927</name>
    <name evidence="5" type="ORF">OTI717_LOCUS27967</name>
    <name evidence="2" type="ORF">RFH988_LOCUS16458</name>
    <name evidence="3" type="ORF">SEV965_LOCUS18680</name>
</gene>
<accession>A0A814T3C2</accession>
<evidence type="ECO:0000313" key="6">
    <source>
        <dbReference type="EMBL" id="CAF4351041.1"/>
    </source>
</evidence>
<dbReference type="EMBL" id="CAJNOO010000844">
    <property type="protein sequence ID" value="CAF1045735.1"/>
    <property type="molecule type" value="Genomic_DNA"/>
</dbReference>
<feature type="region of interest" description="Disordered" evidence="1">
    <location>
        <begin position="1"/>
        <end position="84"/>
    </location>
</feature>
<feature type="compositionally biased region" description="Polar residues" evidence="1">
    <location>
        <begin position="21"/>
        <end position="52"/>
    </location>
</feature>
<evidence type="ECO:0000313" key="7">
    <source>
        <dbReference type="Proteomes" id="UP000663889"/>
    </source>
</evidence>
<feature type="compositionally biased region" description="Basic and acidic residues" evidence="1">
    <location>
        <begin position="1"/>
        <end position="20"/>
    </location>
</feature>
<dbReference type="Proteomes" id="UP000663882">
    <property type="component" value="Unassembled WGS sequence"/>
</dbReference>
<name>A0A814T3C2_9BILA</name>
<dbReference type="Proteomes" id="UP000663836">
    <property type="component" value="Unassembled WGS sequence"/>
</dbReference>
<dbReference type="OrthoDB" id="9994064at2759"/>
<dbReference type="EMBL" id="CAJOBD010050817">
    <property type="protein sequence ID" value="CAF4351041.1"/>
    <property type="molecule type" value="Genomic_DNA"/>
</dbReference>
<dbReference type="Proteomes" id="UP000663874">
    <property type="component" value="Unassembled WGS sequence"/>
</dbReference>
<evidence type="ECO:0000313" key="3">
    <source>
        <dbReference type="EMBL" id="CAF1155396.1"/>
    </source>
</evidence>
<evidence type="ECO:0000313" key="2">
    <source>
        <dbReference type="EMBL" id="CAF1045735.1"/>
    </source>
</evidence>
<comment type="caution">
    <text evidence="3">The sequence shown here is derived from an EMBL/GenBank/DDBJ whole genome shotgun (WGS) entry which is preliminary data.</text>
</comment>
<reference evidence="3" key="1">
    <citation type="submission" date="2021-02" db="EMBL/GenBank/DDBJ databases">
        <authorList>
            <person name="Nowell W R."/>
        </authorList>
    </citation>
    <scope>NUCLEOTIDE SEQUENCE</scope>
</reference>